<sequence>MYWTDDGIATNAFTSDWSVGLDVITVIAIYSDGYRWMTTGRCLFMLTMRLTILFGLILVGLLCYHCVDGFSFRRSARTRARSHIKPRRPQISSALRHPFLHRHRAKLPPRPHPIIGKVSGNVKIRSPHIRTGKVVRKGGIKRISSGFLRGGRNVVKFPPRPLPIIHRRSGAVKIKPHHTRTRTLVRKGGGSRITPHFRVGKPIIKGGFVHKTGGSRITPHFRVGKPIIKGGFVHKTGGIRIKPHFRVGKPIIKGGFVHKTGSIRRKPLIRLGKPLIRGGFLGGIRTKPHVKLGKPFIKGNVVAKTGGIRIKPHIRLGKPFIRGGFTGKTGGIRIKPHFRLGRPIIKGGFVHKTGIKIPKVRIPKFKIPKFKIPKFLPTFKGGFKGGDRVKLGKPLIRGGLIHKTDIKRLPIKVPKFKFPFGLPSPPHHRDGFKLNRNKHFFFGGIHKGRDHFKIKKGKHFFLGGIRNGRDGFKIKKGKHFFFGRIHKGRGIFKKRFHGLPIKLRLFWGRFSGHRTKDDEANWDHDTCQCTGDPHCTSLDGKRFDYQGTCEYRMFKTPPGFEPSVEIDTKLDHVGSNKRVAYNRIVTVKVGKYSIIINGIEQYVKTCEGNTELDDCHGVVDDYFIEEHNVTIEKEGTSRWRSRISVNIEKAGIKVKFYQWKNLIIDISTKYKNNPKLSEPDYEGFCGNYNGNKVDDGENLDRLAQHALISGRYSDKDCMKSANIDTVKVTKKNKRTCKKIFKQDLPKVLKNLLPIPYQTYVLSLALKGYRCKVNMEDIDMQIKNCAIDMTLSASNDRCQVLANQLSDCVVSWREELGCPMKCPANSRYIFNKPKFVSSCVMPVALNASLVEGEGCLCKKGYLQSNDECVKPKECGCFTKGNYRQNGDKWIQRVRVTENGKSVFKIYRYECNGMKPRRIKLECKFSEKCFFKQPSKEFMCCPANGCSHIKGSGCGEIVELGEWEIQTNDGFYDPVDFSELATEVEEVESEVSSPDVEGNSKSDDSSSSSSSSSDNSDDDVSDEDEDSNEGHDTCECAGDPHCITLDGKKFDYQGTCEYRMFKTPSDSALDVEIKTKLGHRGRNKDVSFNRVVTITIGKYHVILNGTGEFMKTCEGDVESDDCDGIVDSYDIEEHDVTVKREGRKWRKSRITVNIKKVGITVYFNRWKNLIIEVPRSFRNNADLNRPDIQGFCGNYNGDSSDDVVDVNALAENSRTSGDKDCMSSTTVDDVKVDPKAEQICTKIFREDLPMILKYRIKGYKCRLNIRRKSKLIHNCAVDMTLTGDFDRCQILENELSNCIVSWRDRMNCPMKCPAHSKYIFNKPRHVPTCVKPNPRKRRKIQGEGCLCDAGYLESNDKCVKPDDCGCLIHGQYRQPGETWIQRVRIRSKRIRRTVYYRYRCEKSGPRRIKLQCEHPNKCFFKQPEKVYKCCPSGGCHRYHHDEKTVCGGMIEIGLWEIQTNDGGYVQVTTTEPATTTTTTTTPMTTTPMTTTPMTTTPMTTTPMTTTPMPSSTTTDGIYEEKMVDMPTTPADATTPDGIYEEKMVDMPTTPADATTPDGISEESLLEESPTPLPIIPVPSITDDRIFEERYMLDTQPLEPTTSAEGIFEESVLLEPTPDMFRPSSEPVPTTLEPVRDHAFLNSEPEPIPDHTILVSDQEPIADEMAPTDEGGEPEGAEPEGSEPEGNQQDNEEPEDREQVGGQPEGEEPESEEPDNENNGKPNEEEGEPESGEPEGEEPDGDEQEAHQPEGGEPEGEEPEGDQPEGDEPEGEEPEGDQPEGEEPEDEEPDKENNGEPNEIGDEPEGGEPEGEEPEGEEPQGEEPEGEEPEGEEPEGEEPEGEGPEGEEPEGNEPEGEEQNNEPQSSEPVVTGITESPTKPKDIAKATTRAVPDTIGMKNIDPEGEKADAEYYKLTLKTDYYKIKPHDITRGVVKQSGVTATTFLPQYPPNYAISTIKYGPGWSPDLSVKQRQCLTIDLGHLVSVHGWMTTGARMSDGTSGYVYVGNNDAVSPKFHCEHRYRGTPMSIRYFRLCLIDGEYSKVPLLRIIILGFRDPRDPAMLLGLLNDRYTLSLVGCPCYFDTSSKYCACCQPGASQCGPSSPSQCVLSGFPKMCGTVHPRLPTDVSFSGQKLDLPVEKVPTDHPFKEYITEICPPGYQICSLKPFICKNSGELRCPGIRKQPAHLISTEADYLMSGTPLSHIPEDVLNLAAGPDEEDTNNRPEGEEPEGNNCICP</sequence>
<feature type="region of interest" description="Disordered" evidence="3">
    <location>
        <begin position="1661"/>
        <end position="1885"/>
    </location>
</feature>
<dbReference type="PANTHER" id="PTHR11339:SF409">
    <property type="match status" value="1"/>
</dbReference>
<feature type="compositionally biased region" description="Acidic residues" evidence="3">
    <location>
        <begin position="1661"/>
        <end position="1680"/>
    </location>
</feature>
<feature type="region of interest" description="Disordered" evidence="3">
    <location>
        <begin position="981"/>
        <end position="1031"/>
    </location>
</feature>
<comment type="caution">
    <text evidence="6">The sequence shown here is derived from an EMBL/GenBank/DDBJ whole genome shotgun (WGS) entry which is preliminary data.</text>
</comment>
<feature type="compositionally biased region" description="Acidic residues" evidence="3">
    <location>
        <begin position="1013"/>
        <end position="1025"/>
    </location>
</feature>
<dbReference type="Proteomes" id="UP001208570">
    <property type="component" value="Unassembled WGS sequence"/>
</dbReference>
<dbReference type="GO" id="GO:0005615">
    <property type="term" value="C:extracellular space"/>
    <property type="evidence" value="ECO:0007669"/>
    <property type="project" value="TreeGrafter"/>
</dbReference>
<dbReference type="PROSITE" id="PS51233">
    <property type="entry name" value="VWFD"/>
    <property type="match status" value="2"/>
</dbReference>
<dbReference type="InterPro" id="IPR001846">
    <property type="entry name" value="VWF_type-D"/>
</dbReference>
<keyword evidence="4" id="KW-1133">Transmembrane helix</keyword>
<feature type="domain" description="VWFD" evidence="5">
    <location>
        <begin position="525"/>
        <end position="718"/>
    </location>
</feature>
<dbReference type="CDD" id="cd19941">
    <property type="entry name" value="TIL"/>
    <property type="match status" value="1"/>
</dbReference>
<keyword evidence="1" id="KW-1015">Disulfide bond</keyword>
<feature type="compositionally biased region" description="Acidic residues" evidence="3">
    <location>
        <begin position="1749"/>
        <end position="1787"/>
    </location>
</feature>
<evidence type="ECO:0000313" key="6">
    <source>
        <dbReference type="EMBL" id="KAK2152556.1"/>
    </source>
</evidence>
<name>A0AAD9JH37_9ANNE</name>
<keyword evidence="4" id="KW-0812">Transmembrane</keyword>
<feature type="transmembrane region" description="Helical" evidence="4">
    <location>
        <begin position="12"/>
        <end position="30"/>
    </location>
</feature>
<dbReference type="InterPro" id="IPR050780">
    <property type="entry name" value="Mucin_vWF_Thrombospondin_sf"/>
</dbReference>
<evidence type="ECO:0000256" key="4">
    <source>
        <dbReference type="SAM" id="Phobius"/>
    </source>
</evidence>
<feature type="compositionally biased region" description="Acidic residues" evidence="3">
    <location>
        <begin position="1796"/>
        <end position="1857"/>
    </location>
</feature>
<dbReference type="GO" id="GO:0031012">
    <property type="term" value="C:extracellular matrix"/>
    <property type="evidence" value="ECO:0007669"/>
    <property type="project" value="TreeGrafter"/>
</dbReference>
<dbReference type="SUPFAM" id="SSF57567">
    <property type="entry name" value="Serine protease inhibitors"/>
    <property type="match status" value="2"/>
</dbReference>
<protein>
    <recommendedName>
        <fullName evidence="5">VWFD domain-containing protein</fullName>
    </recommendedName>
</protein>
<dbReference type="InterPro" id="IPR036084">
    <property type="entry name" value="Ser_inhib-like_sf"/>
</dbReference>
<feature type="transmembrane region" description="Helical" evidence="4">
    <location>
        <begin position="42"/>
        <end position="62"/>
    </location>
</feature>
<evidence type="ECO:0000259" key="5">
    <source>
        <dbReference type="PROSITE" id="PS51233"/>
    </source>
</evidence>
<keyword evidence="7" id="KW-1185">Reference proteome</keyword>
<dbReference type="SUPFAM" id="SSF49785">
    <property type="entry name" value="Galactose-binding domain-like"/>
    <property type="match status" value="1"/>
</dbReference>
<feature type="compositionally biased region" description="Acidic residues" evidence="3">
    <location>
        <begin position="1702"/>
        <end position="1713"/>
    </location>
</feature>
<feature type="compositionally biased region" description="Acidic residues" evidence="3">
    <location>
        <begin position="1722"/>
        <end position="1740"/>
    </location>
</feature>
<dbReference type="EMBL" id="JAODUP010000325">
    <property type="protein sequence ID" value="KAK2152556.1"/>
    <property type="molecule type" value="Genomic_DNA"/>
</dbReference>
<feature type="compositionally biased region" description="Low complexity" evidence="3">
    <location>
        <begin position="1003"/>
        <end position="1012"/>
    </location>
</feature>
<keyword evidence="4" id="KW-0472">Membrane</keyword>
<evidence type="ECO:0000256" key="2">
    <source>
        <dbReference type="ARBA" id="ARBA00023180"/>
    </source>
</evidence>
<dbReference type="SMART" id="SM00216">
    <property type="entry name" value="VWD"/>
    <property type="match status" value="2"/>
</dbReference>
<dbReference type="PANTHER" id="PTHR11339">
    <property type="entry name" value="EXTRACELLULAR MATRIX GLYCOPROTEIN RELATED"/>
    <property type="match status" value="1"/>
</dbReference>
<accession>A0AAD9JH37</accession>
<keyword evidence="2" id="KW-0325">Glycoprotein</keyword>
<feature type="region of interest" description="Disordered" evidence="3">
    <location>
        <begin position="1472"/>
        <end position="1509"/>
    </location>
</feature>
<feature type="region of interest" description="Disordered" evidence="3">
    <location>
        <begin position="2207"/>
        <end position="2232"/>
    </location>
</feature>
<gene>
    <name evidence="6" type="ORF">LSH36_325g02108</name>
</gene>
<dbReference type="Gene3D" id="2.10.25.10">
    <property type="entry name" value="Laminin"/>
    <property type="match status" value="1"/>
</dbReference>
<organism evidence="6 7">
    <name type="scientific">Paralvinella palmiformis</name>
    <dbReference type="NCBI Taxonomy" id="53620"/>
    <lineage>
        <taxon>Eukaryota</taxon>
        <taxon>Metazoa</taxon>
        <taxon>Spiralia</taxon>
        <taxon>Lophotrochozoa</taxon>
        <taxon>Annelida</taxon>
        <taxon>Polychaeta</taxon>
        <taxon>Sedentaria</taxon>
        <taxon>Canalipalpata</taxon>
        <taxon>Terebellida</taxon>
        <taxon>Terebelliformia</taxon>
        <taxon>Alvinellidae</taxon>
        <taxon>Paralvinella</taxon>
    </lineage>
</organism>
<proteinExistence type="predicted"/>
<dbReference type="Pfam" id="PF00094">
    <property type="entry name" value="VWD"/>
    <property type="match status" value="2"/>
</dbReference>
<reference evidence="6" key="1">
    <citation type="journal article" date="2023" name="Mol. Biol. Evol.">
        <title>Third-Generation Sequencing Reveals the Adaptive Role of the Epigenome in Three Deep-Sea Polychaetes.</title>
        <authorList>
            <person name="Perez M."/>
            <person name="Aroh O."/>
            <person name="Sun Y."/>
            <person name="Lan Y."/>
            <person name="Juniper S.K."/>
            <person name="Young C.R."/>
            <person name="Angers B."/>
            <person name="Qian P.Y."/>
        </authorList>
    </citation>
    <scope>NUCLEOTIDE SEQUENCE</scope>
    <source>
        <strain evidence="6">P08H-3</strain>
    </source>
</reference>
<feature type="domain" description="VWFD" evidence="5">
    <location>
        <begin position="1030"/>
        <end position="1220"/>
    </location>
</feature>
<evidence type="ECO:0000256" key="3">
    <source>
        <dbReference type="SAM" id="MobiDB-lite"/>
    </source>
</evidence>
<evidence type="ECO:0000256" key="1">
    <source>
        <dbReference type="ARBA" id="ARBA00023157"/>
    </source>
</evidence>
<feature type="compositionally biased region" description="Polar residues" evidence="3">
    <location>
        <begin position="1861"/>
        <end position="1874"/>
    </location>
</feature>
<evidence type="ECO:0000313" key="7">
    <source>
        <dbReference type="Proteomes" id="UP001208570"/>
    </source>
</evidence>
<dbReference type="InterPro" id="IPR008979">
    <property type="entry name" value="Galactose-bd-like_sf"/>
</dbReference>